<organism evidence="2 3">
    <name type="scientific">Microvirga aerophila</name>
    <dbReference type="NCBI Taxonomy" id="670291"/>
    <lineage>
        <taxon>Bacteria</taxon>
        <taxon>Pseudomonadati</taxon>
        <taxon>Pseudomonadota</taxon>
        <taxon>Alphaproteobacteria</taxon>
        <taxon>Hyphomicrobiales</taxon>
        <taxon>Methylobacteriaceae</taxon>
        <taxon>Microvirga</taxon>
    </lineage>
</organism>
<name>A0A512BS42_9HYPH</name>
<evidence type="ECO:0000313" key="3">
    <source>
        <dbReference type="Proteomes" id="UP000321085"/>
    </source>
</evidence>
<dbReference type="Proteomes" id="UP000321085">
    <property type="component" value="Unassembled WGS sequence"/>
</dbReference>
<accession>A0A512BS42</accession>
<proteinExistence type="predicted"/>
<protein>
    <submittedName>
        <fullName evidence="2">Uncharacterized protein</fullName>
    </submittedName>
</protein>
<sequence>MRRAPQTRSRRGQAELQGTQPSTAPLTVASLGMRVRLIRADQDRDRQLADLIASCETLRAQWELLFRRIIDCLDDDDRKGRGRNDSSSQSNS</sequence>
<dbReference type="EMBL" id="BJYU01000026">
    <property type="protein sequence ID" value="GEO14637.1"/>
    <property type="molecule type" value="Genomic_DNA"/>
</dbReference>
<comment type="caution">
    <text evidence="2">The sequence shown here is derived from an EMBL/GenBank/DDBJ whole genome shotgun (WGS) entry which is preliminary data.</text>
</comment>
<feature type="region of interest" description="Disordered" evidence="1">
    <location>
        <begin position="1"/>
        <end position="27"/>
    </location>
</feature>
<feature type="compositionally biased region" description="Basic residues" evidence="1">
    <location>
        <begin position="1"/>
        <end position="11"/>
    </location>
</feature>
<reference evidence="2 3" key="1">
    <citation type="submission" date="2019-07" db="EMBL/GenBank/DDBJ databases">
        <title>Whole genome shotgun sequence of Microvirga aerophila NBRC 106136.</title>
        <authorList>
            <person name="Hosoyama A."/>
            <person name="Uohara A."/>
            <person name="Ohji S."/>
            <person name="Ichikawa N."/>
        </authorList>
    </citation>
    <scope>NUCLEOTIDE SEQUENCE [LARGE SCALE GENOMIC DNA]</scope>
    <source>
        <strain evidence="2 3">NBRC 106136</strain>
    </source>
</reference>
<feature type="compositionally biased region" description="Polar residues" evidence="1">
    <location>
        <begin position="16"/>
        <end position="25"/>
    </location>
</feature>
<gene>
    <name evidence="2" type="ORF">MAE02_23330</name>
</gene>
<keyword evidence="3" id="KW-1185">Reference proteome</keyword>
<evidence type="ECO:0000256" key="1">
    <source>
        <dbReference type="SAM" id="MobiDB-lite"/>
    </source>
</evidence>
<evidence type="ECO:0000313" key="2">
    <source>
        <dbReference type="EMBL" id="GEO14637.1"/>
    </source>
</evidence>
<dbReference type="AlphaFoldDB" id="A0A512BS42"/>